<reference evidence="4 5" key="1">
    <citation type="submission" date="2020-07" db="EMBL/GenBank/DDBJ databases">
        <title>Sequencing the genomes of 1000 actinobacteria strains.</title>
        <authorList>
            <person name="Klenk H.-P."/>
        </authorList>
    </citation>
    <scope>NUCLEOTIDE SEQUENCE [LARGE SCALE GENOMIC DNA]</scope>
    <source>
        <strain evidence="4 5">DSM 17380</strain>
    </source>
</reference>
<sequence>MGYRALITGASAGLGTEFARQLAARGIDLVLVARDAARLERLAHVLRSRYGVDVEVLPADLTEKAALDAVAARLADPERHIDILINNAGFGVYEGFEASSLADERRLHELLSWAPLRLAHAAVPGMLARGEGWILNVASAAALMPSGTYGAAKSAIVSLSRSLNARYRARGVRVTALCPGLVATEFHERMGEDHLPDLPRIAWADAGRVVSDGLRAVYAGKPMRVADWRYRLARPLISVLPDRLLERLGSTGAGR</sequence>
<dbReference type="Gene3D" id="3.40.50.720">
    <property type="entry name" value="NAD(P)-binding Rossmann-like Domain"/>
    <property type="match status" value="1"/>
</dbReference>
<dbReference type="PIRSF" id="PIRSF000126">
    <property type="entry name" value="11-beta-HSD1"/>
    <property type="match status" value="1"/>
</dbReference>
<organism evidence="4 5">
    <name type="scientific">Leucobacter aridicollis</name>
    <dbReference type="NCBI Taxonomy" id="283878"/>
    <lineage>
        <taxon>Bacteria</taxon>
        <taxon>Bacillati</taxon>
        <taxon>Actinomycetota</taxon>
        <taxon>Actinomycetes</taxon>
        <taxon>Micrococcales</taxon>
        <taxon>Microbacteriaceae</taxon>
        <taxon>Leucobacter</taxon>
    </lineage>
</organism>
<protein>
    <recommendedName>
        <fullName evidence="6">Short-chain dehydrogenase</fullName>
    </recommendedName>
</protein>
<dbReference type="GO" id="GO:0016491">
    <property type="term" value="F:oxidoreductase activity"/>
    <property type="evidence" value="ECO:0007669"/>
    <property type="project" value="UniProtKB-KW"/>
</dbReference>
<comment type="similarity">
    <text evidence="1 3">Belongs to the short-chain dehydrogenases/reductases (SDR) family.</text>
</comment>
<evidence type="ECO:0008006" key="6">
    <source>
        <dbReference type="Google" id="ProtNLM"/>
    </source>
</evidence>
<evidence type="ECO:0000313" key="5">
    <source>
        <dbReference type="Proteomes" id="UP000586095"/>
    </source>
</evidence>
<dbReference type="InterPro" id="IPR036291">
    <property type="entry name" value="NAD(P)-bd_dom_sf"/>
</dbReference>
<comment type="caution">
    <text evidence="4">The sequence shown here is derived from an EMBL/GenBank/DDBJ whole genome shotgun (WGS) entry which is preliminary data.</text>
</comment>
<dbReference type="Pfam" id="PF00106">
    <property type="entry name" value="adh_short"/>
    <property type="match status" value="1"/>
</dbReference>
<keyword evidence="5" id="KW-1185">Reference proteome</keyword>
<name>A0A852QWE0_9MICO</name>
<proteinExistence type="inferred from homology"/>
<dbReference type="InterPro" id="IPR002347">
    <property type="entry name" value="SDR_fam"/>
</dbReference>
<dbReference type="PANTHER" id="PTHR44196:SF2">
    <property type="entry name" value="SHORT-CHAIN DEHYDROGENASE-RELATED"/>
    <property type="match status" value="1"/>
</dbReference>
<dbReference type="PANTHER" id="PTHR44196">
    <property type="entry name" value="DEHYDROGENASE/REDUCTASE SDR FAMILY MEMBER 7B"/>
    <property type="match status" value="1"/>
</dbReference>
<accession>A0A852QWE0</accession>
<dbReference type="EMBL" id="JACCBD010000001">
    <property type="protein sequence ID" value="NYD26653.1"/>
    <property type="molecule type" value="Genomic_DNA"/>
</dbReference>
<keyword evidence="2" id="KW-0560">Oxidoreductase</keyword>
<dbReference type="AlphaFoldDB" id="A0A852QWE0"/>
<dbReference type="CDD" id="cd05233">
    <property type="entry name" value="SDR_c"/>
    <property type="match status" value="1"/>
</dbReference>
<evidence type="ECO:0000256" key="2">
    <source>
        <dbReference type="ARBA" id="ARBA00023002"/>
    </source>
</evidence>
<dbReference type="GO" id="GO:0016020">
    <property type="term" value="C:membrane"/>
    <property type="evidence" value="ECO:0007669"/>
    <property type="project" value="TreeGrafter"/>
</dbReference>
<dbReference type="RefSeq" id="WP_185986801.1">
    <property type="nucleotide sequence ID" value="NZ_BAAALZ010000005.1"/>
</dbReference>
<dbReference type="Proteomes" id="UP000586095">
    <property type="component" value="Unassembled WGS sequence"/>
</dbReference>
<dbReference type="SUPFAM" id="SSF51735">
    <property type="entry name" value="NAD(P)-binding Rossmann-fold domains"/>
    <property type="match status" value="1"/>
</dbReference>
<evidence type="ECO:0000313" key="4">
    <source>
        <dbReference type="EMBL" id="NYD26653.1"/>
    </source>
</evidence>
<dbReference type="PRINTS" id="PR00080">
    <property type="entry name" value="SDRFAMILY"/>
</dbReference>
<gene>
    <name evidence="4" type="ORF">BJ960_001456</name>
</gene>
<evidence type="ECO:0000256" key="1">
    <source>
        <dbReference type="ARBA" id="ARBA00006484"/>
    </source>
</evidence>
<evidence type="ECO:0000256" key="3">
    <source>
        <dbReference type="RuleBase" id="RU000363"/>
    </source>
</evidence>
<dbReference type="PRINTS" id="PR00081">
    <property type="entry name" value="GDHRDH"/>
</dbReference>